<dbReference type="Gene3D" id="3.40.50.720">
    <property type="entry name" value="NAD(P)-binding Rossmann-like Domain"/>
    <property type="match status" value="1"/>
</dbReference>
<feature type="region of interest" description="Disordered" evidence="15">
    <location>
        <begin position="1267"/>
        <end position="1344"/>
    </location>
</feature>
<dbReference type="InterPro" id="IPR032682">
    <property type="entry name" value="Cnd1_C"/>
</dbReference>
<dbReference type="Proteomes" id="UP001145742">
    <property type="component" value="Unassembled WGS sequence"/>
</dbReference>
<dbReference type="PANTHER" id="PTHR14222:SF2">
    <property type="entry name" value="CONDENSIN COMPLEX SUBUNIT 1"/>
    <property type="match status" value="1"/>
</dbReference>
<keyword evidence="7" id="KW-0560">Oxidoreductase</keyword>
<name>A0ABQ9D7W0_9PASS</name>
<evidence type="ECO:0000256" key="9">
    <source>
        <dbReference type="ARBA" id="ARBA00023152"/>
    </source>
</evidence>
<dbReference type="Gene3D" id="3.30.360.10">
    <property type="entry name" value="Dihydrodipicolinate Reductase, domain 2"/>
    <property type="match status" value="1"/>
</dbReference>
<keyword evidence="18" id="KW-1185">Reference proteome</keyword>
<dbReference type="InterPro" id="IPR036291">
    <property type="entry name" value="NAD(P)-bd_dom_sf"/>
</dbReference>
<dbReference type="InterPro" id="IPR020829">
    <property type="entry name" value="GlycerAld_3-P_DH_cat"/>
</dbReference>
<evidence type="ECO:0000256" key="3">
    <source>
        <dbReference type="ARBA" id="ARBA00007406"/>
    </source>
</evidence>
<accession>A0ABQ9D7W0</accession>
<dbReference type="Pfam" id="PF12922">
    <property type="entry name" value="Cnd1_N"/>
    <property type="match status" value="1"/>
</dbReference>
<dbReference type="SUPFAM" id="SSF55347">
    <property type="entry name" value="Glyceraldehyde-3-phosphate dehydrogenase-like, C-terminal domain"/>
    <property type="match status" value="1"/>
</dbReference>
<evidence type="ECO:0000313" key="18">
    <source>
        <dbReference type="Proteomes" id="UP001145742"/>
    </source>
</evidence>
<comment type="pathway">
    <text evidence="2">Carbohydrate degradation; glycolysis; pyruvate from D-glyceraldehyde 3-phosphate: step 1/5.</text>
</comment>
<reference evidence="17" key="1">
    <citation type="submission" date="2019-10" db="EMBL/GenBank/DDBJ databases">
        <authorList>
            <person name="Soares A.E.R."/>
            <person name="Aleixo A."/>
            <person name="Schneider P."/>
            <person name="Miyaki C.Y."/>
            <person name="Schneider M.P."/>
            <person name="Mello C."/>
            <person name="Vasconcelos A.T.R."/>
        </authorList>
    </citation>
    <scope>NUCLEOTIDE SEQUENCE</scope>
    <source>
        <tissue evidence="17">Muscle</tissue>
    </source>
</reference>
<dbReference type="NCBIfam" id="TIGR01534">
    <property type="entry name" value="GAPDH-I"/>
    <property type="match status" value="1"/>
</dbReference>
<keyword evidence="6" id="KW-0498">Mitosis</keyword>
<sequence>MADAGPQFQLPLAPADLLRDDGRGYYVVQEVLPPRELPSALAAFRAAFRSRGELAVLQHFDAVYSVLHHFRTAGSNVKEDVLELMVQVVSRHSSELPAILSDSRLSHADRAAHLNALKMNCYLLTSLVDAFEMETCKNRLLEADPGGKNKKNPSRTSGPLWEEEREPVLQLLTQLLQLDLRQLWGGLSVEEEFVSLMMGSCYRILENPSISHQRYRGTREAVTHLLARALLHCGQMFGATLKITQMLQHFEHVAPVFAQAVSLWANEYGLKRLVGELLREIGQKCPRDLAREASGLKGYATFITELAEQIPALVLSNMSVLLHHLDGESYMMRNAILAAMAEALMQVLNGDELEEAARGTRDKFLKMLQAHVCDVHSFVRSRVLQLFTRIVQHKALPLTQFQAVVSLAVGRLKDKSVLVVKNAIQLLAAFLSNNPFSCKLSSADLAEPLKKEVQKLQEMRNRVRSTAVAPVVTPEEEWEAMLPEVRAATQQLFQPLQEGEEEVLEVEETVESTVEQITGLLRKLNYKSAARLTQKALCRFQGKEPFSGPLEENEEATILDVLKRLYTGSCPGENSEDPPNDNNHKNKEVAQEEQPQTELVKQELLVQYLQDAYNFSVKITEALNLISKVMYENSVSVVQEAIEFFVTVLQFGMPQALLGVRRMLPLIWSKEPGIKEAVLNAYRRLYLSPSEDSERAKAHSLVHSLSLIMVDASLGTIQCLEEIIAEFVQKDEIKPAVIQLLWERFTEKSRCSSLERRAAVMLLGMMARGKPEIVGSNLDILVTVGLSEKACEDYRLAQEVCNVLTKLAGNPKPALDKNSVPFRLPQNHMLFSCLSETVSKGFGQPSTHWIPFMEAAVTLIYQLAEGAEELCAHILQVCSQQALEKLQEADGQNAGDSPRRDSDGAGSLPTFMLVHLVSLVGQVAMQQVAYLEVSVSTELRRRRLLKEEKTKKNSDSSKKQQRSQSTGNETTMEEELGLVGATADDTEAELIRNICETELLDGKHLLSAFVPLLLQICNNPGLYSDSALSAAAALTLGKICMISSEFCESHLRLLFTMMEKSTLPGVRSNLIIAAGDLAIRFPNLVEPWTSHLYARLRDPCPSVRQTAGLVMTHLILKDMVKVKGQGNAIYNLLPDIISHLSNPDCGIEEESFHTIMRHLFSYITKDKQTESLVEKLCQRFRTARTERQYRDLSHCLTLLPISERGLHKLQDNFDCFADKLQDPAVYNCFQTLLARFCRAGGKPEAKALAEELEQKLSACHNRGLDSAETCQEGSQTPKPVPAKRKTIASSRRQPLSPANRDDDDFVTPQPRNRRNQKRDQKRPPRKKVVITFSSSDEENSSEDAKTGTYALSFQECHISVQMLLSRLLPPEPESTAAEEDTKEGSSFGPQLLSSSFPFLPFGARAARPSLWRKTLTSRKFGRIGRLVTRAAILSGKVQVVAINDPFIDLNYMVYMFKYDSTHGHFRGTVKAENGKLVINGNAITIFQERDPSNIKWADAGAEYVVESTGVFTTMEKAGAHLKGGAKRVIISAPSADAPMFVMGVNHEKYDKSLKIVSNASCTTNCLAPLAKVIHDNFGIVEGLMTTVHAITATQKTVDGPSGKLWRDGRGAAQNIIPASTGAAKAVGKVIPELNGKLTGMAFRVPTPNVSVVDLTCRLEKPAKYDDIKRVVKAAADGPLKGILAYTEDQVVSCDFNGDSHSSTFDAGAGIALNDHFVKLVSWYDNEYGYSNRVVDLMVHMASKE</sequence>
<dbReference type="CDD" id="cd05214">
    <property type="entry name" value="GAPDH_I_N"/>
    <property type="match status" value="1"/>
</dbReference>
<dbReference type="PANTHER" id="PTHR14222">
    <property type="entry name" value="CONDENSIN"/>
    <property type="match status" value="1"/>
</dbReference>
<evidence type="ECO:0000256" key="1">
    <source>
        <dbReference type="ARBA" id="ARBA00004123"/>
    </source>
</evidence>
<keyword evidence="11" id="KW-0131">Cell cycle</keyword>
<evidence type="ECO:0000256" key="7">
    <source>
        <dbReference type="ARBA" id="ARBA00023002"/>
    </source>
</evidence>
<evidence type="ECO:0000313" key="17">
    <source>
        <dbReference type="EMBL" id="KAJ7413568.1"/>
    </source>
</evidence>
<dbReference type="Gene3D" id="1.25.10.10">
    <property type="entry name" value="Leucine-rich Repeat Variant"/>
    <property type="match status" value="1"/>
</dbReference>
<dbReference type="InterPro" id="IPR020828">
    <property type="entry name" value="GlycerAld_3-P_DH_NAD(P)-bd"/>
</dbReference>
<dbReference type="PRINTS" id="PR00078">
    <property type="entry name" value="G3PDHDRGNASE"/>
</dbReference>
<protein>
    <recommendedName>
        <fullName evidence="4">glyceraldehyde-3-phosphate dehydrogenase (phosphorylating)</fullName>
        <ecNumber evidence="4">1.2.1.12</ecNumber>
    </recommendedName>
</protein>
<dbReference type="InterPro" id="IPR006424">
    <property type="entry name" value="Glyceraldehyde-3-P_DH_1"/>
</dbReference>
<evidence type="ECO:0000256" key="6">
    <source>
        <dbReference type="ARBA" id="ARBA00022776"/>
    </source>
</evidence>
<keyword evidence="10" id="KW-0539">Nucleus</keyword>
<dbReference type="SUPFAM" id="SSF51735">
    <property type="entry name" value="NAD(P)-binding Rossmann-fold domains"/>
    <property type="match status" value="1"/>
</dbReference>
<feature type="region of interest" description="Disordered" evidence="15">
    <location>
        <begin position="945"/>
        <end position="979"/>
    </location>
</feature>
<evidence type="ECO:0000256" key="13">
    <source>
        <dbReference type="ARBA" id="ARBA00047698"/>
    </source>
</evidence>
<evidence type="ECO:0000256" key="12">
    <source>
        <dbReference type="ARBA" id="ARBA00045390"/>
    </source>
</evidence>
<comment type="catalytic activity">
    <reaction evidence="13">
        <text>D-glyceraldehyde 3-phosphate + phosphate + NAD(+) = (2R)-3-phospho-glyceroyl phosphate + NADH + H(+)</text>
        <dbReference type="Rhea" id="RHEA:10300"/>
        <dbReference type="ChEBI" id="CHEBI:15378"/>
        <dbReference type="ChEBI" id="CHEBI:43474"/>
        <dbReference type="ChEBI" id="CHEBI:57540"/>
        <dbReference type="ChEBI" id="CHEBI:57604"/>
        <dbReference type="ChEBI" id="CHEBI:57945"/>
        <dbReference type="ChEBI" id="CHEBI:59776"/>
        <dbReference type="EC" id="1.2.1.12"/>
    </reaction>
</comment>
<dbReference type="Pfam" id="PF12717">
    <property type="entry name" value="Cnd1"/>
    <property type="match status" value="2"/>
</dbReference>
<evidence type="ECO:0000256" key="5">
    <source>
        <dbReference type="ARBA" id="ARBA00022618"/>
    </source>
</evidence>
<dbReference type="SUPFAM" id="SSF48371">
    <property type="entry name" value="ARM repeat"/>
    <property type="match status" value="1"/>
</dbReference>
<feature type="compositionally biased region" description="Basic and acidic residues" evidence="15">
    <location>
        <begin position="945"/>
        <end position="958"/>
    </location>
</feature>
<dbReference type="EC" id="1.2.1.12" evidence="4"/>
<evidence type="ECO:0000256" key="14">
    <source>
        <dbReference type="RuleBase" id="RU000397"/>
    </source>
</evidence>
<dbReference type="CDD" id="cd18126">
    <property type="entry name" value="GAPDH_I_C"/>
    <property type="match status" value="1"/>
</dbReference>
<evidence type="ECO:0000256" key="4">
    <source>
        <dbReference type="ARBA" id="ARBA00013119"/>
    </source>
</evidence>
<dbReference type="InterPro" id="IPR011989">
    <property type="entry name" value="ARM-like"/>
</dbReference>
<feature type="compositionally biased region" description="Polar residues" evidence="15">
    <location>
        <begin position="1268"/>
        <end position="1277"/>
    </location>
</feature>
<gene>
    <name evidence="17" type="primary">NCAPD2</name>
    <name evidence="17" type="ORF">WISP_89354</name>
</gene>
<keyword evidence="5" id="KW-0132">Cell division</keyword>
<dbReference type="Pfam" id="PF00044">
    <property type="entry name" value="Gp_dh_N"/>
    <property type="match status" value="1"/>
</dbReference>
<dbReference type="InterPro" id="IPR026971">
    <property type="entry name" value="CND1/NCAPD3"/>
</dbReference>
<dbReference type="InterPro" id="IPR020830">
    <property type="entry name" value="GlycerAld_3-P_DH_AS"/>
</dbReference>
<feature type="region of interest" description="Disordered" evidence="15">
    <location>
        <begin position="142"/>
        <end position="162"/>
    </location>
</feature>
<proteinExistence type="inferred from homology"/>
<keyword evidence="9" id="KW-0324">Glycolysis</keyword>
<evidence type="ECO:0000256" key="8">
    <source>
        <dbReference type="ARBA" id="ARBA00023067"/>
    </source>
</evidence>
<keyword evidence="8" id="KW-0226">DNA condensation</keyword>
<dbReference type="InterPro" id="IPR016024">
    <property type="entry name" value="ARM-type_fold"/>
</dbReference>
<dbReference type="SMART" id="SM00846">
    <property type="entry name" value="Gp_dh_N"/>
    <property type="match status" value="1"/>
</dbReference>
<feature type="region of interest" description="Disordered" evidence="15">
    <location>
        <begin position="569"/>
        <end position="595"/>
    </location>
</feature>
<dbReference type="EMBL" id="WHWB01034133">
    <property type="protein sequence ID" value="KAJ7413568.1"/>
    <property type="molecule type" value="Genomic_DNA"/>
</dbReference>
<evidence type="ECO:0000256" key="15">
    <source>
        <dbReference type="SAM" id="MobiDB-lite"/>
    </source>
</evidence>
<comment type="subcellular location">
    <subcellularLocation>
        <location evidence="1">Nucleus</location>
    </subcellularLocation>
</comment>
<comment type="caution">
    <text evidence="17">The sequence shown here is derived from an EMBL/GenBank/DDBJ whole genome shotgun (WGS) entry which is preliminary data.</text>
</comment>
<dbReference type="InterPro" id="IPR020831">
    <property type="entry name" value="GlycerAld/Erythrose_P_DH"/>
</dbReference>
<evidence type="ECO:0000256" key="10">
    <source>
        <dbReference type="ARBA" id="ARBA00023242"/>
    </source>
</evidence>
<comment type="similarity">
    <text evidence="3 14">Belongs to the glyceraldehyde-3-phosphate dehydrogenase family.</text>
</comment>
<feature type="domain" description="Glyceraldehyde 3-phosphate dehydrogenase NAD(P) binding" evidence="16">
    <location>
        <begin position="1418"/>
        <end position="1561"/>
    </location>
</feature>
<comment type="function">
    <text evidence="12">Has both glyceraldehyde-3-phosphate dehydrogenase and nitrosylase activities, thereby playing a role in glycolysis and nuclear functions, respectively. Glyceraldehyde-3-phosphate dehydrogenase is a key enzyme in glycolysis that catalyzes the first step of the pathway by converting D-glyceraldehyde 3-phosphate (G3P) into 3-phospho-D-glyceroyl phosphate. Participates in nuclear events including transcription, RNA transport, DNA replication and apoptosis. Nuclear functions are probably due to the nitrosylase activity that mediates cysteine S-nitrosylation of nuclear target proteins such as SIRT1, HDAC2 and PRKDC.</text>
</comment>
<dbReference type="PROSITE" id="PS00071">
    <property type="entry name" value="GAPDH"/>
    <property type="match status" value="1"/>
</dbReference>
<organism evidence="17 18">
    <name type="scientific">Willisornis vidua</name>
    <name type="common">Xingu scale-backed antbird</name>
    <dbReference type="NCBI Taxonomy" id="1566151"/>
    <lineage>
        <taxon>Eukaryota</taxon>
        <taxon>Metazoa</taxon>
        <taxon>Chordata</taxon>
        <taxon>Craniata</taxon>
        <taxon>Vertebrata</taxon>
        <taxon>Euteleostomi</taxon>
        <taxon>Archelosauria</taxon>
        <taxon>Archosauria</taxon>
        <taxon>Dinosauria</taxon>
        <taxon>Saurischia</taxon>
        <taxon>Theropoda</taxon>
        <taxon>Coelurosauria</taxon>
        <taxon>Aves</taxon>
        <taxon>Neognathae</taxon>
        <taxon>Neoaves</taxon>
        <taxon>Telluraves</taxon>
        <taxon>Australaves</taxon>
        <taxon>Passeriformes</taxon>
        <taxon>Thamnophilidae</taxon>
        <taxon>Willisornis</taxon>
    </lineage>
</organism>
<evidence type="ECO:0000256" key="2">
    <source>
        <dbReference type="ARBA" id="ARBA00004869"/>
    </source>
</evidence>
<dbReference type="InterPro" id="IPR024324">
    <property type="entry name" value="Condensin_cplx_su1_N"/>
</dbReference>
<evidence type="ECO:0000259" key="16">
    <source>
        <dbReference type="SMART" id="SM00846"/>
    </source>
</evidence>
<dbReference type="Pfam" id="PF02800">
    <property type="entry name" value="Gp_dh_C"/>
    <property type="match status" value="1"/>
</dbReference>
<evidence type="ECO:0000256" key="11">
    <source>
        <dbReference type="ARBA" id="ARBA00023306"/>
    </source>
</evidence>